<reference evidence="1" key="1">
    <citation type="submission" date="2023-10" db="EMBL/GenBank/DDBJ databases">
        <title>Screening of Alkalihalophilus pseudofirmusBZ-TG-HK211 and Its Alleviation of Salt Stress on Rapeseed Growth.</title>
        <authorList>
            <person name="Zhao B."/>
            <person name="Guo T."/>
        </authorList>
    </citation>
    <scope>NUCLEOTIDE SEQUENCE</scope>
    <source>
        <strain evidence="1">BZ-TG-HK211</strain>
    </source>
</reference>
<evidence type="ECO:0000313" key="2">
    <source>
        <dbReference type="Proteomes" id="UP001285636"/>
    </source>
</evidence>
<feature type="non-terminal residue" evidence="1">
    <location>
        <position position="62"/>
    </location>
</feature>
<accession>A0AAJ2NTA1</accession>
<comment type="caution">
    <text evidence="1">The sequence shown here is derived from an EMBL/GenBank/DDBJ whole genome shotgun (WGS) entry which is preliminary data.</text>
</comment>
<name>A0AAJ2NTA1_ALKPS</name>
<dbReference type="Proteomes" id="UP001285636">
    <property type="component" value="Unassembled WGS sequence"/>
</dbReference>
<gene>
    <name evidence="1" type="ORF">RYX45_23015</name>
</gene>
<sequence>MEKSLNTIWIGFFKLRVFIAKSNLVKHGKQAFNFKASPPHYFQNPGVRDTRSYAHVVAAGVT</sequence>
<dbReference type="AlphaFoldDB" id="A0AAJ2NTA1"/>
<protein>
    <submittedName>
        <fullName evidence="1">Uncharacterized protein</fullName>
    </submittedName>
</protein>
<organism evidence="1 2">
    <name type="scientific">Alkalihalophilus pseudofirmus</name>
    <name type="common">Bacillus pseudofirmus</name>
    <dbReference type="NCBI Taxonomy" id="79885"/>
    <lineage>
        <taxon>Bacteria</taxon>
        <taxon>Bacillati</taxon>
        <taxon>Bacillota</taxon>
        <taxon>Bacilli</taxon>
        <taxon>Bacillales</taxon>
        <taxon>Bacillaceae</taxon>
        <taxon>Alkalihalophilus</taxon>
    </lineage>
</organism>
<proteinExistence type="predicted"/>
<evidence type="ECO:0000313" key="1">
    <source>
        <dbReference type="EMBL" id="MDV2888038.1"/>
    </source>
</evidence>
<dbReference type="EMBL" id="JAWJAY010000847">
    <property type="protein sequence ID" value="MDV2888038.1"/>
    <property type="molecule type" value="Genomic_DNA"/>
</dbReference>
<dbReference type="RefSeq" id="WP_323468102.1">
    <property type="nucleotide sequence ID" value="NZ_JAWJAY010000847.1"/>
</dbReference>